<evidence type="ECO:0000313" key="1">
    <source>
        <dbReference type="EMBL" id="RUR74832.1"/>
    </source>
</evidence>
<keyword evidence="2" id="KW-1185">Reference proteome</keyword>
<name>A0A433N1E5_CHLFR</name>
<accession>A0A433N1E5</accession>
<dbReference type="RefSeq" id="WP_016877148.1">
    <property type="nucleotide sequence ID" value="NZ_AJLN01000061.1"/>
</dbReference>
<protein>
    <submittedName>
        <fullName evidence="1">Uncharacterized protein</fullName>
    </submittedName>
</protein>
<evidence type="ECO:0000313" key="2">
    <source>
        <dbReference type="Proteomes" id="UP000268857"/>
    </source>
</evidence>
<reference evidence="1 2" key="1">
    <citation type="journal article" date="2019" name="Genome Biol. Evol.">
        <title>Day and night: Metabolic profiles and evolutionary relationships of six axenic non-marine cyanobacteria.</title>
        <authorList>
            <person name="Will S.E."/>
            <person name="Henke P."/>
            <person name="Boedeker C."/>
            <person name="Huang S."/>
            <person name="Brinkmann H."/>
            <person name="Rohde M."/>
            <person name="Jarek M."/>
            <person name="Friedl T."/>
            <person name="Seufert S."/>
            <person name="Schumacher M."/>
            <person name="Overmann J."/>
            <person name="Neumann-Schaal M."/>
            <person name="Petersen J."/>
        </authorList>
    </citation>
    <scope>NUCLEOTIDE SEQUENCE [LARGE SCALE GENOMIC DNA]</scope>
    <source>
        <strain evidence="1 2">PCC 6912</strain>
    </source>
</reference>
<dbReference type="EMBL" id="RSCJ01000027">
    <property type="protein sequence ID" value="RUR74832.1"/>
    <property type="molecule type" value="Genomic_DNA"/>
</dbReference>
<dbReference type="STRING" id="211165.GCA_000317285_01892"/>
<sequence length="111" mass="12748">MTQDVVKSKHGDIYSRLMALSQEALENAYYETAYHTLVAAMHFAHATSDEHRLQAVAQVAKTQLDWIDIHNPEHRLSSQSSIQRSGINMYKSLITQARADLLIVQRQNRRE</sequence>
<proteinExistence type="predicted"/>
<comment type="caution">
    <text evidence="1">The sequence shown here is derived from an EMBL/GenBank/DDBJ whole genome shotgun (WGS) entry which is preliminary data.</text>
</comment>
<dbReference type="AlphaFoldDB" id="A0A433N1E5"/>
<gene>
    <name evidence="1" type="ORF">PCC6912_50100</name>
</gene>
<organism evidence="1 2">
    <name type="scientific">Chlorogloeopsis fritschii PCC 6912</name>
    <dbReference type="NCBI Taxonomy" id="211165"/>
    <lineage>
        <taxon>Bacteria</taxon>
        <taxon>Bacillati</taxon>
        <taxon>Cyanobacteriota</taxon>
        <taxon>Cyanophyceae</taxon>
        <taxon>Nostocales</taxon>
        <taxon>Chlorogloeopsidaceae</taxon>
        <taxon>Chlorogloeopsis</taxon>
    </lineage>
</organism>
<dbReference type="OrthoDB" id="517462at2"/>
<dbReference type="Proteomes" id="UP000268857">
    <property type="component" value="Unassembled WGS sequence"/>
</dbReference>